<dbReference type="GO" id="GO:0051537">
    <property type="term" value="F:2 iron, 2 sulfur cluster binding"/>
    <property type="evidence" value="ECO:0007669"/>
    <property type="project" value="UniProtKB-KW"/>
</dbReference>
<dbReference type="InterPro" id="IPR001055">
    <property type="entry name" value="Adrenodoxin-like"/>
</dbReference>
<dbReference type="GO" id="GO:0009055">
    <property type="term" value="F:electron transfer activity"/>
    <property type="evidence" value="ECO:0007669"/>
    <property type="project" value="TreeGrafter"/>
</dbReference>
<dbReference type="GO" id="GO:0140647">
    <property type="term" value="P:P450-containing electron transport chain"/>
    <property type="evidence" value="ECO:0007669"/>
    <property type="project" value="InterPro"/>
</dbReference>
<name>A0AB34JVP6_PRYPA</name>
<dbReference type="AlphaFoldDB" id="A0AB34JVP6"/>
<dbReference type="SUPFAM" id="SSF54292">
    <property type="entry name" value="2Fe-2S ferredoxin-like"/>
    <property type="match status" value="1"/>
</dbReference>
<dbReference type="PRINTS" id="PR00355">
    <property type="entry name" value="ADRENODOXIN"/>
</dbReference>
<keyword evidence="3" id="KW-0408">Iron</keyword>
<dbReference type="InterPro" id="IPR036010">
    <property type="entry name" value="2Fe-2S_ferredoxin-like_sf"/>
</dbReference>
<evidence type="ECO:0008006" key="7">
    <source>
        <dbReference type="Google" id="ProtNLM"/>
    </source>
</evidence>
<dbReference type="GO" id="GO:0046872">
    <property type="term" value="F:metal ion binding"/>
    <property type="evidence" value="ECO:0007669"/>
    <property type="project" value="UniProtKB-KW"/>
</dbReference>
<dbReference type="Gene3D" id="3.10.20.30">
    <property type="match status" value="1"/>
</dbReference>
<dbReference type="InterPro" id="IPR012675">
    <property type="entry name" value="Beta-grasp_dom_sf"/>
</dbReference>
<keyword evidence="4" id="KW-0411">Iron-sulfur</keyword>
<keyword evidence="6" id="KW-1185">Reference proteome</keyword>
<proteinExistence type="predicted"/>
<dbReference type="EMBL" id="JBGBPQ010000005">
    <property type="protein sequence ID" value="KAL1524821.1"/>
    <property type="molecule type" value="Genomic_DNA"/>
</dbReference>
<evidence type="ECO:0000313" key="5">
    <source>
        <dbReference type="EMBL" id="KAL1524821.1"/>
    </source>
</evidence>
<dbReference type="PANTHER" id="PTHR23426:SF67">
    <property type="entry name" value="2FE-2S FERREDOXIN-TYPE DOMAIN-CONTAINING PROTEIN"/>
    <property type="match status" value="1"/>
</dbReference>
<evidence type="ECO:0000313" key="6">
    <source>
        <dbReference type="Proteomes" id="UP001515480"/>
    </source>
</evidence>
<organism evidence="5 6">
    <name type="scientific">Prymnesium parvum</name>
    <name type="common">Toxic golden alga</name>
    <dbReference type="NCBI Taxonomy" id="97485"/>
    <lineage>
        <taxon>Eukaryota</taxon>
        <taxon>Haptista</taxon>
        <taxon>Haptophyta</taxon>
        <taxon>Prymnesiophyceae</taxon>
        <taxon>Prymnesiales</taxon>
        <taxon>Prymnesiaceae</taxon>
        <taxon>Prymnesium</taxon>
    </lineage>
</organism>
<protein>
    <recommendedName>
        <fullName evidence="7">2Fe-2S ferredoxin-type domain-containing protein</fullName>
    </recommendedName>
</protein>
<reference evidence="5 6" key="1">
    <citation type="journal article" date="2024" name="Science">
        <title>Giant polyketide synthase enzymes in the biosynthesis of giant marine polyether toxins.</title>
        <authorList>
            <person name="Fallon T.R."/>
            <person name="Shende V.V."/>
            <person name="Wierzbicki I.H."/>
            <person name="Pendleton A.L."/>
            <person name="Watervoot N.F."/>
            <person name="Auber R.P."/>
            <person name="Gonzalez D.J."/>
            <person name="Wisecaver J.H."/>
            <person name="Moore B.S."/>
        </authorList>
    </citation>
    <scope>NUCLEOTIDE SEQUENCE [LARGE SCALE GENOMIC DNA]</scope>
    <source>
        <strain evidence="5 6">12B1</strain>
    </source>
</reference>
<comment type="caution">
    <text evidence="5">The sequence shown here is derived from an EMBL/GenBank/DDBJ whole genome shotgun (WGS) entry which is preliminary data.</text>
</comment>
<accession>A0AB34JVP6</accession>
<evidence type="ECO:0000256" key="1">
    <source>
        <dbReference type="ARBA" id="ARBA00022714"/>
    </source>
</evidence>
<keyword evidence="2" id="KW-0479">Metal-binding</keyword>
<evidence type="ECO:0000256" key="3">
    <source>
        <dbReference type="ARBA" id="ARBA00023004"/>
    </source>
</evidence>
<dbReference type="PANTHER" id="PTHR23426">
    <property type="entry name" value="FERREDOXIN/ADRENODOXIN"/>
    <property type="match status" value="1"/>
</dbReference>
<evidence type="ECO:0000256" key="4">
    <source>
        <dbReference type="ARBA" id="ARBA00023014"/>
    </source>
</evidence>
<dbReference type="GO" id="GO:0005739">
    <property type="term" value="C:mitochondrion"/>
    <property type="evidence" value="ECO:0007669"/>
    <property type="project" value="TreeGrafter"/>
</dbReference>
<gene>
    <name evidence="5" type="ORF">AB1Y20_019701</name>
</gene>
<sequence length="232" mass="25095">MPPSSLRPLLGRTTLRTSLAGLQHIAVRRRCSAADDVQRARDFLRELGYSSEVSDGVLKALESPDWGLQPGQTHALVVKLAGPWEIGGDAGLKGLAKAVEREQLERAGTHMVSFRVHPSSGAPFKCSGFAGKTLRDIAEAGEDEGAQLLSEYLECACSGVMACSTCHVYVHSSWFAAVGPPSEEEQDMLDLAFEPRRTSRLGCQIVLRPELEGLVVAVPSQANNLFDHIPFE</sequence>
<evidence type="ECO:0000256" key="2">
    <source>
        <dbReference type="ARBA" id="ARBA00022723"/>
    </source>
</evidence>
<keyword evidence="1" id="KW-0001">2Fe-2S</keyword>
<dbReference type="Proteomes" id="UP001515480">
    <property type="component" value="Unassembled WGS sequence"/>
</dbReference>